<dbReference type="EMBL" id="NPZB01000002">
    <property type="protein sequence ID" value="PNS08201.1"/>
    <property type="molecule type" value="Genomic_DNA"/>
</dbReference>
<sequence length="197" mass="21783">MSMIRHLPMFAALAFAAPASHAQYSGYPGNGGYPAGQGMGMIRCESMNGRTSQCQADTRYGMRLARQLSDSACEEGRTWGVSRGGIWVSGGCRGEFVMGDDRYGGNRDYGNYGYGNGGGQRFTCESRKGHQIYCPIDGGRVRLVRQISSSDCDEGRTWGQDRRGVWVTAGCRAEFITTGWSRRDGDDDRGDWNERRR</sequence>
<name>A0A2K1PZJ1_9GAMM</name>
<evidence type="ECO:0000313" key="3">
    <source>
        <dbReference type="Proteomes" id="UP000236220"/>
    </source>
</evidence>
<dbReference type="AlphaFoldDB" id="A0A2K1PZJ1"/>
<proteinExistence type="predicted"/>
<feature type="chain" id="PRO_5014380772" description="DUF3011 domain-containing protein" evidence="1">
    <location>
        <begin position="23"/>
        <end position="197"/>
    </location>
</feature>
<dbReference type="RefSeq" id="WP_103075815.1">
    <property type="nucleotide sequence ID" value="NZ_NPZB01000002.1"/>
</dbReference>
<dbReference type="OrthoDB" id="6052310at2"/>
<comment type="caution">
    <text evidence="2">The sequence shown here is derived from an EMBL/GenBank/DDBJ whole genome shotgun (WGS) entry which is preliminary data.</text>
</comment>
<evidence type="ECO:0000313" key="2">
    <source>
        <dbReference type="EMBL" id="PNS08201.1"/>
    </source>
</evidence>
<dbReference type="InterPro" id="IPR021381">
    <property type="entry name" value="DUF3011"/>
</dbReference>
<accession>A0A2K1PZJ1</accession>
<protein>
    <recommendedName>
        <fullName evidence="4">DUF3011 domain-containing protein</fullName>
    </recommendedName>
</protein>
<reference evidence="2 3" key="1">
    <citation type="submission" date="2017-08" db="EMBL/GenBank/DDBJ databases">
        <title>Lysobacter sylvestris genome.</title>
        <authorList>
            <person name="Zhang D.-C."/>
            <person name="Albuquerque L."/>
            <person name="Franca L."/>
            <person name="Froufe H.J.C."/>
            <person name="Barroso C."/>
            <person name="Egas C."/>
            <person name="Da Costa M."/>
            <person name="Margesin R."/>
        </authorList>
    </citation>
    <scope>NUCLEOTIDE SEQUENCE [LARGE SCALE GENOMIC DNA]</scope>
    <source>
        <strain evidence="2 3">AM20-91</strain>
    </source>
</reference>
<feature type="signal peptide" evidence="1">
    <location>
        <begin position="1"/>
        <end position="22"/>
    </location>
</feature>
<keyword evidence="3" id="KW-1185">Reference proteome</keyword>
<evidence type="ECO:0008006" key="4">
    <source>
        <dbReference type="Google" id="ProtNLM"/>
    </source>
</evidence>
<organism evidence="2 3">
    <name type="scientific">Solilutibacter silvestris</name>
    <dbReference type="NCBI Taxonomy" id="1645665"/>
    <lineage>
        <taxon>Bacteria</taxon>
        <taxon>Pseudomonadati</taxon>
        <taxon>Pseudomonadota</taxon>
        <taxon>Gammaproteobacteria</taxon>
        <taxon>Lysobacterales</taxon>
        <taxon>Lysobacteraceae</taxon>
        <taxon>Solilutibacter</taxon>
    </lineage>
</organism>
<gene>
    <name evidence="2" type="ORF">Lysil_2377</name>
</gene>
<dbReference type="Proteomes" id="UP000236220">
    <property type="component" value="Unassembled WGS sequence"/>
</dbReference>
<dbReference type="Pfam" id="PF11218">
    <property type="entry name" value="DUF3011"/>
    <property type="match status" value="1"/>
</dbReference>
<evidence type="ECO:0000256" key="1">
    <source>
        <dbReference type="SAM" id="SignalP"/>
    </source>
</evidence>
<keyword evidence="1" id="KW-0732">Signal</keyword>